<name>A0ABU7BQZ7_9TELE</name>
<gene>
    <name evidence="1" type="ORF">ATANTOWER_005184</name>
</gene>
<protein>
    <submittedName>
        <fullName evidence="1">Uncharacterized protein</fullName>
    </submittedName>
</protein>
<keyword evidence="2" id="KW-1185">Reference proteome</keyword>
<dbReference type="Proteomes" id="UP001345963">
    <property type="component" value="Unassembled WGS sequence"/>
</dbReference>
<proteinExistence type="predicted"/>
<evidence type="ECO:0000313" key="2">
    <source>
        <dbReference type="Proteomes" id="UP001345963"/>
    </source>
</evidence>
<comment type="caution">
    <text evidence="1">The sequence shown here is derived from an EMBL/GenBank/DDBJ whole genome shotgun (WGS) entry which is preliminary data.</text>
</comment>
<dbReference type="EMBL" id="JAHUTI010060580">
    <property type="protein sequence ID" value="MED6251965.1"/>
    <property type="molecule type" value="Genomic_DNA"/>
</dbReference>
<reference evidence="1 2" key="1">
    <citation type="submission" date="2021-07" db="EMBL/GenBank/DDBJ databases">
        <authorList>
            <person name="Palmer J.M."/>
        </authorList>
    </citation>
    <scope>NUCLEOTIDE SEQUENCE [LARGE SCALE GENOMIC DNA]</scope>
    <source>
        <strain evidence="1 2">AT_MEX2019</strain>
        <tissue evidence="1">Muscle</tissue>
    </source>
</reference>
<evidence type="ECO:0000313" key="1">
    <source>
        <dbReference type="EMBL" id="MED6251965.1"/>
    </source>
</evidence>
<accession>A0ABU7BQZ7</accession>
<organism evidence="1 2">
    <name type="scientific">Ataeniobius toweri</name>
    <dbReference type="NCBI Taxonomy" id="208326"/>
    <lineage>
        <taxon>Eukaryota</taxon>
        <taxon>Metazoa</taxon>
        <taxon>Chordata</taxon>
        <taxon>Craniata</taxon>
        <taxon>Vertebrata</taxon>
        <taxon>Euteleostomi</taxon>
        <taxon>Actinopterygii</taxon>
        <taxon>Neopterygii</taxon>
        <taxon>Teleostei</taxon>
        <taxon>Neoteleostei</taxon>
        <taxon>Acanthomorphata</taxon>
        <taxon>Ovalentaria</taxon>
        <taxon>Atherinomorphae</taxon>
        <taxon>Cyprinodontiformes</taxon>
        <taxon>Goodeidae</taxon>
        <taxon>Ataeniobius</taxon>
    </lineage>
</organism>
<sequence length="114" mass="12672">MTYHIKLFSCHCYLKTAVTVANNTNENKQETVPLQIGDDVNSEIPVLTSKVNGRQHKTLYSCPGIFNLVSGFQIPGQLHLIEFSCALCCFFSALLWATAEVGLFNFLCAAYSFN</sequence>